<dbReference type="Gene3D" id="3.40.50.720">
    <property type="entry name" value="NAD(P)-binding Rossmann-like Domain"/>
    <property type="match status" value="1"/>
</dbReference>
<evidence type="ECO:0000256" key="6">
    <source>
        <dbReference type="ARBA" id="ARBA00022723"/>
    </source>
</evidence>
<dbReference type="SUPFAM" id="SSF51905">
    <property type="entry name" value="FAD/NAD(P)-binding domain"/>
    <property type="match status" value="1"/>
</dbReference>
<dbReference type="Proteomes" id="UP001501265">
    <property type="component" value="Unassembled WGS sequence"/>
</dbReference>
<keyword evidence="8" id="KW-0408">Iron</keyword>
<comment type="similarity">
    <text evidence="3">In the N-terminal section; belongs to the NADH:flavin oxidoreductase/NADH oxidase family.</text>
</comment>
<keyword evidence="4" id="KW-0285">Flavoprotein</keyword>
<dbReference type="InterPro" id="IPR036188">
    <property type="entry name" value="FAD/NAD-bd_sf"/>
</dbReference>
<dbReference type="Pfam" id="PF07992">
    <property type="entry name" value="Pyr_redox_2"/>
    <property type="match status" value="1"/>
</dbReference>
<evidence type="ECO:0000256" key="5">
    <source>
        <dbReference type="ARBA" id="ARBA00022643"/>
    </source>
</evidence>
<name>A0ABP9CIZ6_9ACTN</name>
<evidence type="ECO:0000256" key="3">
    <source>
        <dbReference type="ARBA" id="ARBA00011048"/>
    </source>
</evidence>
<evidence type="ECO:0000256" key="9">
    <source>
        <dbReference type="ARBA" id="ARBA00023014"/>
    </source>
</evidence>
<evidence type="ECO:0000259" key="10">
    <source>
        <dbReference type="Pfam" id="PF00724"/>
    </source>
</evidence>
<sequence length="657" mass="69378">MTTGDDSARRLLGTPLNLGPLRLRNRFVAAPMERNYCTEDGSVTEAYRGYLTARAAGGAALVHTEAGYVRADGRGRPRQLALDHDRHLPGLRALADAVHAHGAHLGAELNHGGRTARSAVSGHRPVAPSPVPCAVTGGEVPHAPDAAGVRALVRAYGDAARRCREAGVDALTVHGGHGYLIHQFLSGATNHRTDEYADPTLFLRQVLDAVLAEAGPGQAVGLRISAHEGYAGGLTEDATFALMRSVPLERLHFLDVSAGSYEAGEWIVQPGEWRPGVLAPYAARYRRAYGLPVGVAGRLNTGAAAAEVLRSGRADFVSLARTLHADPDFPRRVLAGTPYRPCIACNACVDELHRGRPVGCSVNPAVPVPVTLTERPPKRPGAGARVLVVGAGPAGLETARLLAERGHDVEVREAADRVGGAFRLAAGLRQHPEYARFLHWTRTELERLGVRLRTGVPVGEALLADRDEDVFVLATGARGRPIAAPVRSGAGRREVVDVRDWLAGDRAAEQCVIWGADRDGVAAADHLAASGTRLVLVGAQDRLAPEVGRRAKILTVPRLMNDPDVRIVLDAALLAVDEHRVRVGTGAGERWLDAPGPLLVSQGVSPDTRLLAASRRRAPRAGVFTTGGADGRGGTLRQSLASAARTADAVCAAVADR</sequence>
<comment type="cofactor">
    <cofactor evidence="2">
        <name>[4Fe-4S] cluster</name>
        <dbReference type="ChEBI" id="CHEBI:49883"/>
    </cofactor>
</comment>
<reference evidence="13" key="1">
    <citation type="journal article" date="2019" name="Int. J. Syst. Evol. Microbiol.">
        <title>The Global Catalogue of Microorganisms (GCM) 10K type strain sequencing project: providing services to taxonomists for standard genome sequencing and annotation.</title>
        <authorList>
            <consortium name="The Broad Institute Genomics Platform"/>
            <consortium name="The Broad Institute Genome Sequencing Center for Infectious Disease"/>
            <person name="Wu L."/>
            <person name="Ma J."/>
        </authorList>
    </citation>
    <scope>NUCLEOTIDE SEQUENCE [LARGE SCALE GENOMIC DNA]</scope>
    <source>
        <strain evidence="13">JCM 18081</strain>
    </source>
</reference>
<proteinExistence type="inferred from homology"/>
<keyword evidence="9" id="KW-0411">Iron-sulfur</keyword>
<gene>
    <name evidence="12" type="ORF">GCM10023220_48630</name>
</gene>
<protein>
    <submittedName>
        <fullName evidence="12">FAD-dependent oxidoreductase</fullName>
    </submittedName>
</protein>
<comment type="caution">
    <text evidence="12">The sequence shown here is derived from an EMBL/GenBank/DDBJ whole genome shotgun (WGS) entry which is preliminary data.</text>
</comment>
<feature type="domain" description="NADH:flavin oxidoreductase/NADH oxidase N-terminal" evidence="10">
    <location>
        <begin position="14"/>
        <end position="336"/>
    </location>
</feature>
<evidence type="ECO:0000256" key="7">
    <source>
        <dbReference type="ARBA" id="ARBA00023002"/>
    </source>
</evidence>
<dbReference type="Gene3D" id="3.50.50.60">
    <property type="entry name" value="FAD/NAD(P)-binding domain"/>
    <property type="match status" value="1"/>
</dbReference>
<dbReference type="PANTHER" id="PTHR42917:SF2">
    <property type="entry name" value="2,4-DIENOYL-COA REDUCTASE [(2E)-ENOYL-COA-PRODUCING]"/>
    <property type="match status" value="1"/>
</dbReference>
<dbReference type="PRINTS" id="PR00368">
    <property type="entry name" value="FADPNR"/>
</dbReference>
<dbReference type="SUPFAM" id="SSF51395">
    <property type="entry name" value="FMN-linked oxidoreductases"/>
    <property type="match status" value="1"/>
</dbReference>
<dbReference type="EMBL" id="BAABIG010000052">
    <property type="protein sequence ID" value="GAA4811780.1"/>
    <property type="molecule type" value="Genomic_DNA"/>
</dbReference>
<evidence type="ECO:0000256" key="1">
    <source>
        <dbReference type="ARBA" id="ARBA00001917"/>
    </source>
</evidence>
<keyword evidence="6" id="KW-0479">Metal-binding</keyword>
<dbReference type="Gene3D" id="3.20.20.70">
    <property type="entry name" value="Aldolase class I"/>
    <property type="match status" value="1"/>
</dbReference>
<dbReference type="InterPro" id="IPR001155">
    <property type="entry name" value="OxRdtase_FMN_N"/>
</dbReference>
<dbReference type="InterPro" id="IPR013785">
    <property type="entry name" value="Aldolase_TIM"/>
</dbReference>
<dbReference type="Pfam" id="PF00724">
    <property type="entry name" value="Oxidored_FMN"/>
    <property type="match status" value="1"/>
</dbReference>
<accession>A0ABP9CIZ6</accession>
<dbReference type="RefSeq" id="WP_345622225.1">
    <property type="nucleotide sequence ID" value="NZ_BAABIG010000052.1"/>
</dbReference>
<dbReference type="PRINTS" id="PR00411">
    <property type="entry name" value="PNDRDTASEI"/>
</dbReference>
<keyword evidence="5" id="KW-0288">FMN</keyword>
<evidence type="ECO:0000256" key="4">
    <source>
        <dbReference type="ARBA" id="ARBA00022630"/>
    </source>
</evidence>
<keyword evidence="13" id="KW-1185">Reference proteome</keyword>
<dbReference type="InterPro" id="IPR023753">
    <property type="entry name" value="FAD/NAD-binding_dom"/>
</dbReference>
<evidence type="ECO:0000256" key="8">
    <source>
        <dbReference type="ARBA" id="ARBA00023004"/>
    </source>
</evidence>
<keyword evidence="7" id="KW-0560">Oxidoreductase</keyword>
<dbReference type="InterPro" id="IPR051793">
    <property type="entry name" value="NADH:flavin_oxidoreductase"/>
</dbReference>
<evidence type="ECO:0000313" key="12">
    <source>
        <dbReference type="EMBL" id="GAA4811780.1"/>
    </source>
</evidence>
<comment type="cofactor">
    <cofactor evidence="1">
        <name>FMN</name>
        <dbReference type="ChEBI" id="CHEBI:58210"/>
    </cofactor>
</comment>
<dbReference type="CDD" id="cd02803">
    <property type="entry name" value="OYE_like_FMN_family"/>
    <property type="match status" value="1"/>
</dbReference>
<feature type="domain" description="FAD/NAD(P)-binding" evidence="11">
    <location>
        <begin position="385"/>
        <end position="613"/>
    </location>
</feature>
<evidence type="ECO:0000313" key="13">
    <source>
        <dbReference type="Proteomes" id="UP001501265"/>
    </source>
</evidence>
<evidence type="ECO:0000256" key="2">
    <source>
        <dbReference type="ARBA" id="ARBA00001966"/>
    </source>
</evidence>
<dbReference type="PANTHER" id="PTHR42917">
    <property type="entry name" value="2,4-DIENOYL-COA REDUCTASE"/>
    <property type="match status" value="1"/>
</dbReference>
<organism evidence="12 13">
    <name type="scientific">Streptomyces ziwulingensis</name>
    <dbReference type="NCBI Taxonomy" id="1045501"/>
    <lineage>
        <taxon>Bacteria</taxon>
        <taxon>Bacillati</taxon>
        <taxon>Actinomycetota</taxon>
        <taxon>Actinomycetes</taxon>
        <taxon>Kitasatosporales</taxon>
        <taxon>Streptomycetaceae</taxon>
        <taxon>Streptomyces</taxon>
    </lineage>
</organism>
<evidence type="ECO:0000259" key="11">
    <source>
        <dbReference type="Pfam" id="PF07992"/>
    </source>
</evidence>